<dbReference type="PANTHER" id="PTHR12811">
    <property type="entry name" value="VACUOLAR PROTEIN SORTING VPS16"/>
    <property type="match status" value="1"/>
</dbReference>
<dbReference type="GO" id="GO:0016197">
    <property type="term" value="P:endosomal transport"/>
    <property type="evidence" value="ECO:0007669"/>
    <property type="project" value="TreeGrafter"/>
</dbReference>
<dbReference type="AlphaFoldDB" id="A0A4Q9MAP6"/>
<dbReference type="GO" id="GO:0042144">
    <property type="term" value="P:vacuole fusion, non-autophagic"/>
    <property type="evidence" value="ECO:0007669"/>
    <property type="project" value="TreeGrafter"/>
</dbReference>
<dbReference type="PANTHER" id="PTHR12811:SF0">
    <property type="entry name" value="VACUOLAR PROTEIN SORTING-ASSOCIATED PROTEIN 16 HOMOLOG"/>
    <property type="match status" value="1"/>
</dbReference>
<dbReference type="GO" id="GO:0005768">
    <property type="term" value="C:endosome"/>
    <property type="evidence" value="ECO:0007669"/>
    <property type="project" value="TreeGrafter"/>
</dbReference>
<dbReference type="EMBL" id="ML143509">
    <property type="protein sequence ID" value="TBU23308.1"/>
    <property type="molecule type" value="Genomic_DNA"/>
</dbReference>
<dbReference type="InterPro" id="IPR016534">
    <property type="entry name" value="VPS16"/>
</dbReference>
<organism evidence="1">
    <name type="scientific">Dichomitus squalens</name>
    <dbReference type="NCBI Taxonomy" id="114155"/>
    <lineage>
        <taxon>Eukaryota</taxon>
        <taxon>Fungi</taxon>
        <taxon>Dikarya</taxon>
        <taxon>Basidiomycota</taxon>
        <taxon>Agaricomycotina</taxon>
        <taxon>Agaricomycetes</taxon>
        <taxon>Polyporales</taxon>
        <taxon>Polyporaceae</taxon>
        <taxon>Dichomitus</taxon>
    </lineage>
</organism>
<evidence type="ECO:0000313" key="1">
    <source>
        <dbReference type="EMBL" id="TBU23308.1"/>
    </source>
</evidence>
<dbReference type="GO" id="GO:0006886">
    <property type="term" value="P:intracellular protein transport"/>
    <property type="evidence" value="ECO:0007669"/>
    <property type="project" value="InterPro"/>
</dbReference>
<dbReference type="GO" id="GO:0030897">
    <property type="term" value="C:HOPS complex"/>
    <property type="evidence" value="ECO:0007669"/>
    <property type="project" value="TreeGrafter"/>
</dbReference>
<name>A0A4Q9MAP6_9APHY</name>
<dbReference type="Proteomes" id="UP000292957">
    <property type="component" value="Unassembled WGS sequence"/>
</dbReference>
<gene>
    <name evidence="1" type="ORF">BD311DRAFT_810855</name>
</gene>
<protein>
    <submittedName>
        <fullName evidence="1">Uncharacterized protein</fullName>
    </submittedName>
</protein>
<sequence length="154" mass="16964">MSYSGRVLFTGNDLRHLAIAFMRGAQLHDIRLLHRPAGAQDAPWGDTRASSRPSQDWSHLQLEGKNQQYSLGSEAGEIWIIDARIHESGLVALTGSLTFLEVKEWSGGKPLTLANPGLSQPPQSWVVIPPDETISRHVELLLSVETTIYGVDNL</sequence>
<reference evidence="1" key="1">
    <citation type="submission" date="2019-01" db="EMBL/GenBank/DDBJ databases">
        <title>Draft genome sequences of three monokaryotic isolates of the white-rot basidiomycete fungus Dichomitus squalens.</title>
        <authorList>
            <consortium name="DOE Joint Genome Institute"/>
            <person name="Lopez S.C."/>
            <person name="Andreopoulos B."/>
            <person name="Pangilinan J."/>
            <person name="Lipzen A."/>
            <person name="Riley R."/>
            <person name="Ahrendt S."/>
            <person name="Ng V."/>
            <person name="Barry K."/>
            <person name="Daum C."/>
            <person name="Grigoriev I.V."/>
            <person name="Hilden K.S."/>
            <person name="Makela M.R."/>
            <person name="de Vries R.P."/>
        </authorList>
    </citation>
    <scope>NUCLEOTIDE SEQUENCE [LARGE SCALE GENOMIC DNA]</scope>
    <source>
        <strain evidence="1">OM18370.1</strain>
    </source>
</reference>
<proteinExistence type="predicted"/>
<accession>A0A4Q9MAP6</accession>
<dbReference type="GO" id="GO:0003779">
    <property type="term" value="F:actin binding"/>
    <property type="evidence" value="ECO:0007669"/>
    <property type="project" value="TreeGrafter"/>
</dbReference>
<dbReference type="OrthoDB" id="1792at2759"/>